<feature type="region of interest" description="Disordered" evidence="10">
    <location>
        <begin position="128"/>
        <end position="192"/>
    </location>
</feature>
<keyword evidence="2" id="KW-0812">Transmembrane</keyword>
<dbReference type="RefSeq" id="XP_031859145.1">
    <property type="nucleotide sequence ID" value="XM_032006629.1"/>
</dbReference>
<protein>
    <recommendedName>
        <fullName evidence="9">Coupling of ubiquitin conjugation to ER degradation protein 1</fullName>
    </recommendedName>
</protein>
<gene>
    <name evidence="12" type="ORF">CI109_101187</name>
</gene>
<dbReference type="GeneID" id="43590787"/>
<keyword evidence="3" id="KW-0833">Ubl conjugation pathway</keyword>
<keyword evidence="6" id="KW-0472">Membrane</keyword>
<dbReference type="AlphaFoldDB" id="A0A5M6BTS7"/>
<evidence type="ECO:0000313" key="12">
    <source>
        <dbReference type="EMBL" id="WWD16755.1"/>
    </source>
</evidence>
<dbReference type="GO" id="GO:0005789">
    <property type="term" value="C:endoplasmic reticulum membrane"/>
    <property type="evidence" value="ECO:0007669"/>
    <property type="project" value="UniProtKB-SubCell"/>
</dbReference>
<organism evidence="12 13">
    <name type="scientific">Kwoniella shandongensis</name>
    <dbReference type="NCBI Taxonomy" id="1734106"/>
    <lineage>
        <taxon>Eukaryota</taxon>
        <taxon>Fungi</taxon>
        <taxon>Dikarya</taxon>
        <taxon>Basidiomycota</taxon>
        <taxon>Agaricomycotina</taxon>
        <taxon>Tremellomycetes</taxon>
        <taxon>Tremellales</taxon>
        <taxon>Cryptococcaceae</taxon>
        <taxon>Kwoniella</taxon>
    </lineage>
</organism>
<dbReference type="InterPro" id="IPR003892">
    <property type="entry name" value="CUE"/>
</dbReference>
<dbReference type="FunFam" id="1.10.8.10:FF:000050">
    <property type="entry name" value="Related to AMFR protein"/>
    <property type="match status" value="1"/>
</dbReference>
<accession>A0A5M6BTS7</accession>
<evidence type="ECO:0000256" key="10">
    <source>
        <dbReference type="SAM" id="MobiDB-lite"/>
    </source>
</evidence>
<keyword evidence="13" id="KW-1185">Reference proteome</keyword>
<comment type="similarity">
    <text evidence="8">Belongs to the CUE1 family.</text>
</comment>
<evidence type="ECO:0000256" key="7">
    <source>
        <dbReference type="ARBA" id="ARBA00037847"/>
    </source>
</evidence>
<dbReference type="GO" id="GO:0043130">
    <property type="term" value="F:ubiquitin binding"/>
    <property type="evidence" value="ECO:0007669"/>
    <property type="project" value="InterPro"/>
</dbReference>
<dbReference type="Gene3D" id="1.10.8.10">
    <property type="entry name" value="DNA helicase RuvA subunit, C-terminal domain"/>
    <property type="match status" value="1"/>
</dbReference>
<keyword evidence="4" id="KW-0256">Endoplasmic reticulum</keyword>
<dbReference type="Pfam" id="PF02845">
    <property type="entry name" value="CUE"/>
    <property type="match status" value="1"/>
</dbReference>
<dbReference type="CDD" id="cd14424">
    <property type="entry name" value="CUE_Cue1p_like"/>
    <property type="match status" value="1"/>
</dbReference>
<feature type="domain" description="CUE" evidence="11">
    <location>
        <begin position="38"/>
        <end position="80"/>
    </location>
</feature>
<evidence type="ECO:0000256" key="6">
    <source>
        <dbReference type="ARBA" id="ARBA00023136"/>
    </source>
</evidence>
<reference evidence="12" key="2">
    <citation type="submission" date="2024-01" db="EMBL/GenBank/DDBJ databases">
        <title>Comparative genomics of Cryptococcus and Kwoniella reveals pathogenesis evolution and contrasting modes of karyotype evolution via chromosome fusion or intercentromeric recombination.</title>
        <authorList>
            <person name="Coelho M.A."/>
            <person name="David-Palma M."/>
            <person name="Shea T."/>
            <person name="Bowers K."/>
            <person name="McGinley-Smith S."/>
            <person name="Mohammad A.W."/>
            <person name="Gnirke A."/>
            <person name="Yurkov A.M."/>
            <person name="Nowrousian M."/>
            <person name="Sun S."/>
            <person name="Cuomo C.A."/>
            <person name="Heitman J."/>
        </authorList>
    </citation>
    <scope>NUCLEOTIDE SEQUENCE</scope>
    <source>
        <strain evidence="12">CBS 12478</strain>
    </source>
</reference>
<evidence type="ECO:0000256" key="1">
    <source>
        <dbReference type="ARBA" id="ARBA00004586"/>
    </source>
</evidence>
<evidence type="ECO:0000256" key="4">
    <source>
        <dbReference type="ARBA" id="ARBA00022824"/>
    </source>
</evidence>
<feature type="compositionally biased region" description="Basic and acidic residues" evidence="10">
    <location>
        <begin position="171"/>
        <end position="192"/>
    </location>
</feature>
<evidence type="ECO:0000256" key="5">
    <source>
        <dbReference type="ARBA" id="ARBA00022989"/>
    </source>
</evidence>
<evidence type="ECO:0000256" key="3">
    <source>
        <dbReference type="ARBA" id="ARBA00022786"/>
    </source>
</evidence>
<dbReference type="Proteomes" id="UP000322225">
    <property type="component" value="Chromosome 2"/>
</dbReference>
<evidence type="ECO:0000259" key="11">
    <source>
        <dbReference type="PROSITE" id="PS51140"/>
    </source>
</evidence>
<evidence type="ECO:0000256" key="8">
    <source>
        <dbReference type="ARBA" id="ARBA00061383"/>
    </source>
</evidence>
<evidence type="ECO:0000313" key="13">
    <source>
        <dbReference type="Proteomes" id="UP000322225"/>
    </source>
</evidence>
<evidence type="ECO:0000256" key="9">
    <source>
        <dbReference type="ARBA" id="ARBA00072899"/>
    </source>
</evidence>
<feature type="compositionally biased region" description="Low complexity" evidence="10">
    <location>
        <begin position="156"/>
        <end position="170"/>
    </location>
</feature>
<dbReference type="PROSITE" id="PS51140">
    <property type="entry name" value="CUE"/>
    <property type="match status" value="1"/>
</dbReference>
<reference evidence="12" key="1">
    <citation type="submission" date="2017-08" db="EMBL/GenBank/DDBJ databases">
        <authorList>
            <person name="Cuomo C."/>
            <person name="Billmyre B."/>
            <person name="Heitman J."/>
        </authorList>
    </citation>
    <scope>NUCLEOTIDE SEQUENCE</scope>
    <source>
        <strain evidence="12">CBS 12478</strain>
    </source>
</reference>
<sequence>MEDILPTLIIIGVIYLFVRWLTGSKTGDTANGGVIRGVTPAMVETVHSAFPHVPVPNIIYHLSRTRSAQATSEEILERGGLQAPPPTFNIPASLLPPSTAPIPAITAATAGGNGKSTPAKTQSLIDRYNLSSRVPSRKGKEKDVSELGVAPHASSDEGASAGAGGVVAETEAQKKSNWEDSREKRELGLKERKERMILEARRRLLEKQAKEQEAATTETAA</sequence>
<dbReference type="EMBL" id="CP144052">
    <property type="protein sequence ID" value="WWD16755.1"/>
    <property type="molecule type" value="Genomic_DNA"/>
</dbReference>
<comment type="subcellular location">
    <subcellularLocation>
        <location evidence="7">Endomembrane system</location>
        <topology evidence="7">Single-pass membrane protein</topology>
    </subcellularLocation>
    <subcellularLocation>
        <location evidence="1">Endoplasmic reticulum membrane</location>
    </subcellularLocation>
</comment>
<evidence type="ECO:0000256" key="2">
    <source>
        <dbReference type="ARBA" id="ARBA00022692"/>
    </source>
</evidence>
<dbReference type="KEGG" id="ksn:43590787"/>
<dbReference type="OrthoDB" id="3824970at2759"/>
<keyword evidence="5" id="KW-1133">Transmembrane helix</keyword>
<name>A0A5M6BTS7_9TREE</name>
<proteinExistence type="inferred from homology"/>